<name>A0A923HE78_9BURK</name>
<organism evidence="2 3">
    <name type="scientific">Undibacterium jejuense</name>
    <dbReference type="NCBI Taxonomy" id="1344949"/>
    <lineage>
        <taxon>Bacteria</taxon>
        <taxon>Pseudomonadati</taxon>
        <taxon>Pseudomonadota</taxon>
        <taxon>Betaproteobacteria</taxon>
        <taxon>Burkholderiales</taxon>
        <taxon>Oxalobacteraceae</taxon>
        <taxon>Undibacterium</taxon>
    </lineage>
</organism>
<reference evidence="2" key="1">
    <citation type="submission" date="2020-08" db="EMBL/GenBank/DDBJ databases">
        <title>Novel species isolated from subtropical streams in China.</title>
        <authorList>
            <person name="Lu H."/>
        </authorList>
    </citation>
    <scope>NUCLEOTIDE SEQUENCE</scope>
    <source>
        <strain evidence="2">KACC 12607</strain>
    </source>
</reference>
<protein>
    <submittedName>
        <fullName evidence="2">DUF1800 domain-containing protein</fullName>
    </submittedName>
</protein>
<dbReference type="EMBL" id="JACOFV010000006">
    <property type="protein sequence ID" value="MBC3862149.1"/>
    <property type="molecule type" value="Genomic_DNA"/>
</dbReference>
<accession>A0A923HE78</accession>
<evidence type="ECO:0000313" key="2">
    <source>
        <dbReference type="EMBL" id="MBC3862149.1"/>
    </source>
</evidence>
<dbReference type="Pfam" id="PF08811">
    <property type="entry name" value="DUF1800"/>
    <property type="match status" value="1"/>
</dbReference>
<evidence type="ECO:0000256" key="1">
    <source>
        <dbReference type="SAM" id="MobiDB-lite"/>
    </source>
</evidence>
<dbReference type="PANTHER" id="PTHR43737">
    <property type="entry name" value="BLL7424 PROTEIN"/>
    <property type="match status" value="1"/>
</dbReference>
<comment type="caution">
    <text evidence="2">The sequence shown here is derived from an EMBL/GenBank/DDBJ whole genome shotgun (WGS) entry which is preliminary data.</text>
</comment>
<keyword evidence="3" id="KW-1185">Reference proteome</keyword>
<dbReference type="InterPro" id="IPR014917">
    <property type="entry name" value="DUF1800"/>
</dbReference>
<dbReference type="PANTHER" id="PTHR43737:SF1">
    <property type="entry name" value="DUF1501 DOMAIN-CONTAINING PROTEIN"/>
    <property type="match status" value="1"/>
</dbReference>
<feature type="region of interest" description="Disordered" evidence="1">
    <location>
        <begin position="1"/>
        <end position="21"/>
    </location>
</feature>
<evidence type="ECO:0000313" key="3">
    <source>
        <dbReference type="Proteomes" id="UP000634011"/>
    </source>
</evidence>
<proteinExistence type="predicted"/>
<feature type="region of interest" description="Disordered" evidence="1">
    <location>
        <begin position="47"/>
        <end position="69"/>
    </location>
</feature>
<gene>
    <name evidence="2" type="ORF">H8K32_08580</name>
</gene>
<dbReference type="Proteomes" id="UP000634011">
    <property type="component" value="Unassembled WGS sequence"/>
</dbReference>
<sequence>MQESGEQIEYLPQQESEGTQFSTVNSTGTVALAVGASLLLEACGGGGGATGGSANGSTSSTTPPTPPTPVTDIQAARFLAQASVGGTRTQMAQVQASGYAAWIDAQMAMPQSSSRWSWLKTKGFDAAANIFTQNGFDSVAWYKLINSPDTLRQRVTHALAEILVVGIDGLTGASWQAFAAANYLDLLEANAFGNYRKLLQAISTNSAMGQYLTFAGNLKANPAKGTLPDENYARELMQLFSVGLLKLNQDGTPITVNGVNQETYTLDDITGLARIFTGWDFDVSTSDKTTPDFLQRPLTQIASRHETDASTFLGSTVPAGLDGPQSMAAALDIIFAHPNVAPFVSRQLIQRLVTSNPSPAYVQRIAAVFSNDGTGVKGNLAAVVKALLLDDEARNSSNLSNPQFGKLREPIYRFLSWARSYSVTSPSDLWNVGNTSDAASRLGQSPLRSGSVFNFFRPGYVPPNTSIANASLVAPEFQITNESTVIGYVNFMQRMVSKGNTDLVPDYSSLLPLAANPTALLTEINLVIAAGQLSDATIATLATAISSMPSGTGIATDTPTLNRIYAALTLVFAAPEYIVQK</sequence>
<dbReference type="AlphaFoldDB" id="A0A923HE78"/>
<dbReference type="RefSeq" id="WP_186912060.1">
    <property type="nucleotide sequence ID" value="NZ_JACOFV010000006.1"/>
</dbReference>